<dbReference type="AlphaFoldDB" id="X0RS12"/>
<gene>
    <name evidence="1" type="ORF">S01H1_07815</name>
</gene>
<feature type="non-terminal residue" evidence="1">
    <location>
        <position position="30"/>
    </location>
</feature>
<comment type="caution">
    <text evidence="1">The sequence shown here is derived from an EMBL/GenBank/DDBJ whole genome shotgun (WGS) entry which is preliminary data.</text>
</comment>
<reference evidence="1" key="1">
    <citation type="journal article" date="2014" name="Front. Microbiol.">
        <title>High frequency of phylogenetically diverse reductive dehalogenase-homologous genes in deep subseafloor sedimentary metagenomes.</title>
        <authorList>
            <person name="Kawai M."/>
            <person name="Futagami T."/>
            <person name="Toyoda A."/>
            <person name="Takaki Y."/>
            <person name="Nishi S."/>
            <person name="Hori S."/>
            <person name="Arai W."/>
            <person name="Tsubouchi T."/>
            <person name="Morono Y."/>
            <person name="Uchiyama I."/>
            <person name="Ito T."/>
            <person name="Fujiyama A."/>
            <person name="Inagaki F."/>
            <person name="Takami H."/>
        </authorList>
    </citation>
    <scope>NUCLEOTIDE SEQUENCE</scope>
    <source>
        <strain evidence="1">Expedition CK06-06</strain>
    </source>
</reference>
<evidence type="ECO:0000313" key="1">
    <source>
        <dbReference type="EMBL" id="GAF71634.1"/>
    </source>
</evidence>
<organism evidence="1">
    <name type="scientific">marine sediment metagenome</name>
    <dbReference type="NCBI Taxonomy" id="412755"/>
    <lineage>
        <taxon>unclassified sequences</taxon>
        <taxon>metagenomes</taxon>
        <taxon>ecological metagenomes</taxon>
    </lineage>
</organism>
<name>X0RS12_9ZZZZ</name>
<accession>X0RS12</accession>
<protein>
    <submittedName>
        <fullName evidence="1">Uncharacterized protein</fullName>
    </submittedName>
</protein>
<sequence>MHYYSVFYNRQNGTYRNPCGDRSIIIIDGR</sequence>
<proteinExistence type="predicted"/>
<dbReference type="EMBL" id="BARS01004009">
    <property type="protein sequence ID" value="GAF71634.1"/>
    <property type="molecule type" value="Genomic_DNA"/>
</dbReference>